<keyword evidence="1" id="KW-0732">Signal</keyword>
<accession>A0A199XS23</accession>
<proteinExistence type="predicted"/>
<keyword evidence="3" id="KW-1185">Reference proteome</keyword>
<dbReference type="AlphaFoldDB" id="A0A199XS23"/>
<dbReference type="RefSeq" id="WP_064715235.1">
    <property type="nucleotide sequence ID" value="NZ_JMTM01000035.1"/>
</dbReference>
<dbReference type="Proteomes" id="UP000093807">
    <property type="component" value="Unassembled WGS sequence"/>
</dbReference>
<evidence type="ECO:0000256" key="1">
    <source>
        <dbReference type="SAM" id="SignalP"/>
    </source>
</evidence>
<dbReference type="PANTHER" id="PTHR37833:SF1">
    <property type="entry name" value="SIGNAL PEPTIDE PROTEIN"/>
    <property type="match status" value="1"/>
</dbReference>
<dbReference type="PATRIC" id="fig|29536.5.peg.1503"/>
<feature type="signal peptide" evidence="1">
    <location>
        <begin position="1"/>
        <end position="21"/>
    </location>
</feature>
<dbReference type="OrthoDB" id="826619at2"/>
<dbReference type="Gene3D" id="2.60.40.10">
    <property type="entry name" value="Immunoglobulins"/>
    <property type="match status" value="1"/>
</dbReference>
<name>A0A199XS23_9FLAO</name>
<evidence type="ECO:0008006" key="4">
    <source>
        <dbReference type="Google" id="ProtNLM"/>
    </source>
</evidence>
<gene>
    <name evidence="2" type="ORF">FLB_14330</name>
</gene>
<dbReference type="PANTHER" id="PTHR37833">
    <property type="entry name" value="LIPOPROTEIN-RELATED"/>
    <property type="match status" value="1"/>
</dbReference>
<dbReference type="InterPro" id="IPR013783">
    <property type="entry name" value="Ig-like_fold"/>
</dbReference>
<dbReference type="Pfam" id="PF07610">
    <property type="entry name" value="DUF1573"/>
    <property type="match status" value="1"/>
</dbReference>
<evidence type="ECO:0000313" key="3">
    <source>
        <dbReference type="Proteomes" id="UP000093807"/>
    </source>
</evidence>
<protein>
    <recommendedName>
        <fullName evidence="4">DUF1573 domain-containing protein</fullName>
    </recommendedName>
</protein>
<dbReference type="EMBL" id="JMTM01000035">
    <property type="protein sequence ID" value="OAZ04435.1"/>
    <property type="molecule type" value="Genomic_DNA"/>
</dbReference>
<feature type="chain" id="PRO_5008286878" description="DUF1573 domain-containing protein" evidence="1">
    <location>
        <begin position="22"/>
        <end position="141"/>
    </location>
</feature>
<organism evidence="2 3">
    <name type="scientific">Flavobacterium succinicans</name>
    <dbReference type="NCBI Taxonomy" id="29536"/>
    <lineage>
        <taxon>Bacteria</taxon>
        <taxon>Pseudomonadati</taxon>
        <taxon>Bacteroidota</taxon>
        <taxon>Flavobacteriia</taxon>
        <taxon>Flavobacteriales</taxon>
        <taxon>Flavobacteriaceae</taxon>
        <taxon>Flavobacterium</taxon>
    </lineage>
</organism>
<comment type="caution">
    <text evidence="2">The sequence shown here is derived from an EMBL/GenBank/DDBJ whole genome shotgun (WGS) entry which is preliminary data.</text>
</comment>
<reference evidence="2 3" key="1">
    <citation type="submission" date="2016-06" db="EMBL/GenBank/DDBJ databases">
        <title>Draft genome sequence of Flavobacterium succinicans strain DD5b.</title>
        <authorList>
            <person name="Poehlein A."/>
            <person name="Daniel R."/>
            <person name="Simeonova D.D."/>
        </authorList>
    </citation>
    <scope>NUCLEOTIDE SEQUENCE [LARGE SCALE GENOMIC DNA]</scope>
    <source>
        <strain evidence="2 3">DD5b</strain>
    </source>
</reference>
<sequence>MKMLKISLLAVAFGLMSFSTITPVKTVVTKVANYASVLVWKSETIDVGSIPQGTPKPIVFEFKNTGKTPVILTNVQGSCGCTATNYTKTPIASGKSGTVTATYNAAAVGAFTKTVTVTSNAEATPKVLTIKGNVVAATAKS</sequence>
<dbReference type="InterPro" id="IPR011467">
    <property type="entry name" value="DUF1573"/>
</dbReference>
<evidence type="ECO:0000313" key="2">
    <source>
        <dbReference type="EMBL" id="OAZ04435.1"/>
    </source>
</evidence>